<evidence type="ECO:0000256" key="1">
    <source>
        <dbReference type="SAM" id="MobiDB-lite"/>
    </source>
</evidence>
<dbReference type="AlphaFoldDB" id="A0A0C2WMC2"/>
<dbReference type="InParanoid" id="A0A0C2WMC2"/>
<reference evidence="4 5" key="1">
    <citation type="submission" date="2014-04" db="EMBL/GenBank/DDBJ databases">
        <title>Evolutionary Origins and Diversification of the Mycorrhizal Mutualists.</title>
        <authorList>
            <consortium name="DOE Joint Genome Institute"/>
            <consortium name="Mycorrhizal Genomics Consortium"/>
            <person name="Kohler A."/>
            <person name="Kuo A."/>
            <person name="Nagy L.G."/>
            <person name="Floudas D."/>
            <person name="Copeland A."/>
            <person name="Barry K.W."/>
            <person name="Cichocki N."/>
            <person name="Veneault-Fourrey C."/>
            <person name="LaButti K."/>
            <person name="Lindquist E.A."/>
            <person name="Lipzen A."/>
            <person name="Lundell T."/>
            <person name="Morin E."/>
            <person name="Murat C."/>
            <person name="Riley R."/>
            <person name="Ohm R."/>
            <person name="Sun H."/>
            <person name="Tunlid A."/>
            <person name="Henrissat B."/>
            <person name="Grigoriev I.V."/>
            <person name="Hibbett D.S."/>
            <person name="Martin F."/>
        </authorList>
    </citation>
    <scope>NUCLEOTIDE SEQUENCE [LARGE SCALE GENOMIC DNA]</scope>
    <source>
        <strain evidence="4 5">Koide BX008</strain>
    </source>
</reference>
<evidence type="ECO:0000313" key="4">
    <source>
        <dbReference type="EMBL" id="KIL62722.1"/>
    </source>
</evidence>
<keyword evidence="2" id="KW-1133">Transmembrane helix</keyword>
<name>A0A0C2WMC2_AMAMK</name>
<dbReference type="Pfam" id="PF20153">
    <property type="entry name" value="DUF6535"/>
    <property type="match status" value="1"/>
</dbReference>
<protein>
    <recommendedName>
        <fullName evidence="3">DUF6535 domain-containing protein</fullName>
    </recommendedName>
</protein>
<evidence type="ECO:0000259" key="3">
    <source>
        <dbReference type="Pfam" id="PF20153"/>
    </source>
</evidence>
<sequence length="517" mass="58698">MEAQAPVQTLGKATPKDIQARERYWALTGAKDQLSHPPPNESENKGIASDAGDPEQDADGDYWYSGGDVRYPPPDLGDSWENCNKMVHQMDKSRCDVWTDEVDKLLIFAGLFSAVVTGFTIDASKTLQADPSIATVQLIAILTQQMSNGTSSDANQQAISSIISGFQNFQPEPYAIRVNIFWFLSLSLALATAIIGILCMQWLWEYQRDSGLSPMEIFAVGQMRREGLERWSVPAILSALPLLLQAALILFFIGLVEYLQNANKTVAAVITTFVVVTMLFLVATTILPAFQFLLHANYHFHVPQCPFKSPQCWAFCRLSFSVCSIISYFVPESHFVVSVPERIPWRHTFERGRLALRFWHWQRLDKYWYDKRMRYRALNRSREPKDDFVNGLVRLASIQSPKVPVFYHALQCMRSSPIEVNKVGNLLLRLLGNKHHRVYGVLQRLSVVQAKDALGLLSLRYLPDPSMQSSPAAFKSHLEFAIRINNTVENEDAMIDFMPPINTDELRRIDKPFFSSR</sequence>
<feature type="transmembrane region" description="Helical" evidence="2">
    <location>
        <begin position="268"/>
        <end position="294"/>
    </location>
</feature>
<organism evidence="4 5">
    <name type="scientific">Amanita muscaria (strain Koide BX008)</name>
    <dbReference type="NCBI Taxonomy" id="946122"/>
    <lineage>
        <taxon>Eukaryota</taxon>
        <taxon>Fungi</taxon>
        <taxon>Dikarya</taxon>
        <taxon>Basidiomycota</taxon>
        <taxon>Agaricomycotina</taxon>
        <taxon>Agaricomycetes</taxon>
        <taxon>Agaricomycetidae</taxon>
        <taxon>Agaricales</taxon>
        <taxon>Pluteineae</taxon>
        <taxon>Amanitaceae</taxon>
        <taxon>Amanita</taxon>
    </lineage>
</organism>
<keyword evidence="2" id="KW-0472">Membrane</keyword>
<dbReference type="OrthoDB" id="3064335at2759"/>
<evidence type="ECO:0000256" key="2">
    <source>
        <dbReference type="SAM" id="Phobius"/>
    </source>
</evidence>
<keyword evidence="2" id="KW-0812">Transmembrane</keyword>
<dbReference type="STRING" id="946122.A0A0C2WMC2"/>
<evidence type="ECO:0000313" key="5">
    <source>
        <dbReference type="Proteomes" id="UP000054549"/>
    </source>
</evidence>
<feature type="transmembrane region" description="Helical" evidence="2">
    <location>
        <begin position="231"/>
        <end position="256"/>
    </location>
</feature>
<gene>
    <name evidence="4" type="ORF">M378DRAFT_748422</name>
</gene>
<feature type="region of interest" description="Disordered" evidence="1">
    <location>
        <begin position="27"/>
        <end position="67"/>
    </location>
</feature>
<feature type="transmembrane region" description="Helical" evidence="2">
    <location>
        <begin position="180"/>
        <end position="204"/>
    </location>
</feature>
<accession>A0A0C2WMC2</accession>
<dbReference type="HOGENOM" id="CLU_508096_0_0_1"/>
<dbReference type="Proteomes" id="UP000054549">
    <property type="component" value="Unassembled WGS sequence"/>
</dbReference>
<feature type="domain" description="DUF6535" evidence="3">
    <location>
        <begin position="80"/>
        <end position="260"/>
    </location>
</feature>
<proteinExistence type="predicted"/>
<keyword evidence="5" id="KW-1185">Reference proteome</keyword>
<dbReference type="EMBL" id="KN818267">
    <property type="protein sequence ID" value="KIL62722.1"/>
    <property type="molecule type" value="Genomic_DNA"/>
</dbReference>
<dbReference type="InterPro" id="IPR045338">
    <property type="entry name" value="DUF6535"/>
</dbReference>